<evidence type="ECO:0000256" key="5">
    <source>
        <dbReference type="RuleBase" id="RU362028"/>
    </source>
</evidence>
<evidence type="ECO:0000313" key="8">
    <source>
        <dbReference type="EMBL" id="PRY34410.1"/>
    </source>
</evidence>
<feature type="compositionally biased region" description="Acidic residues" evidence="6">
    <location>
        <begin position="1"/>
        <end position="16"/>
    </location>
</feature>
<dbReference type="PANTHER" id="PTHR21600:SF44">
    <property type="entry name" value="RIBOSOMAL LARGE SUBUNIT PSEUDOURIDINE SYNTHASE D"/>
    <property type="match status" value="1"/>
</dbReference>
<feature type="domain" description="Pseudouridine synthase RsuA/RluA-like" evidence="7">
    <location>
        <begin position="113"/>
        <end position="264"/>
    </location>
</feature>
<keyword evidence="2 5" id="KW-0413">Isomerase</keyword>
<dbReference type="PANTHER" id="PTHR21600">
    <property type="entry name" value="MITOCHONDRIAL RNA PSEUDOURIDINE SYNTHASE"/>
    <property type="match status" value="1"/>
</dbReference>
<dbReference type="GO" id="GO:0140098">
    <property type="term" value="F:catalytic activity, acting on RNA"/>
    <property type="evidence" value="ECO:0007669"/>
    <property type="project" value="UniProtKB-ARBA"/>
</dbReference>
<feature type="region of interest" description="Disordered" evidence="6">
    <location>
        <begin position="1"/>
        <end position="31"/>
    </location>
</feature>
<evidence type="ECO:0000256" key="6">
    <source>
        <dbReference type="SAM" id="MobiDB-lite"/>
    </source>
</evidence>
<organism evidence="8 9">
    <name type="scientific">Spirosoma oryzae</name>
    <dbReference type="NCBI Taxonomy" id="1469603"/>
    <lineage>
        <taxon>Bacteria</taxon>
        <taxon>Pseudomonadati</taxon>
        <taxon>Bacteroidota</taxon>
        <taxon>Cytophagia</taxon>
        <taxon>Cytophagales</taxon>
        <taxon>Cytophagaceae</taxon>
        <taxon>Spirosoma</taxon>
    </lineage>
</organism>
<gene>
    <name evidence="8" type="ORF">CLV58_11714</name>
</gene>
<dbReference type="OrthoDB" id="9807829at2"/>
<dbReference type="GO" id="GO:0000455">
    <property type="term" value="P:enzyme-directed rRNA pseudouridine synthesis"/>
    <property type="evidence" value="ECO:0007669"/>
    <property type="project" value="TreeGrafter"/>
</dbReference>
<dbReference type="Gene3D" id="3.10.290.10">
    <property type="entry name" value="RNA-binding S4 domain"/>
    <property type="match status" value="1"/>
</dbReference>
<dbReference type="NCBIfam" id="TIGR00005">
    <property type="entry name" value="rluA_subfam"/>
    <property type="match status" value="1"/>
</dbReference>
<dbReference type="InterPro" id="IPR036986">
    <property type="entry name" value="S4_RNA-bd_sf"/>
</dbReference>
<comment type="similarity">
    <text evidence="1 5">Belongs to the pseudouridine synthase RluA family.</text>
</comment>
<dbReference type="InterPro" id="IPR020103">
    <property type="entry name" value="PsdUridine_synth_cat_dom_sf"/>
</dbReference>
<dbReference type="InterPro" id="IPR006145">
    <property type="entry name" value="PsdUridine_synth_RsuA/RluA"/>
</dbReference>
<dbReference type="InterPro" id="IPR006224">
    <property type="entry name" value="PsdUridine_synth_RluA-like_CS"/>
</dbReference>
<dbReference type="Pfam" id="PF00849">
    <property type="entry name" value="PseudoU_synth_2"/>
    <property type="match status" value="1"/>
</dbReference>
<dbReference type="GO" id="GO:0003723">
    <property type="term" value="F:RNA binding"/>
    <property type="evidence" value="ECO:0007669"/>
    <property type="project" value="UniProtKB-KW"/>
</dbReference>
<keyword evidence="9" id="KW-1185">Reference proteome</keyword>
<evidence type="ECO:0000256" key="3">
    <source>
        <dbReference type="PIRSR" id="PIRSR606225-1"/>
    </source>
</evidence>
<evidence type="ECO:0000256" key="1">
    <source>
        <dbReference type="ARBA" id="ARBA00010876"/>
    </source>
</evidence>
<dbReference type="EMBL" id="PVTE01000017">
    <property type="protein sequence ID" value="PRY34410.1"/>
    <property type="molecule type" value="Genomic_DNA"/>
</dbReference>
<dbReference type="GO" id="GO:0009982">
    <property type="term" value="F:pseudouridine synthase activity"/>
    <property type="evidence" value="ECO:0007669"/>
    <property type="project" value="InterPro"/>
</dbReference>
<accession>A0A2T0SLW8</accession>
<feature type="compositionally biased region" description="Basic and acidic residues" evidence="6">
    <location>
        <begin position="17"/>
        <end position="31"/>
    </location>
</feature>
<dbReference type="Proteomes" id="UP000238375">
    <property type="component" value="Unassembled WGS sequence"/>
</dbReference>
<reference evidence="8 9" key="1">
    <citation type="submission" date="2018-03" db="EMBL/GenBank/DDBJ databases">
        <title>Genomic Encyclopedia of Archaeal and Bacterial Type Strains, Phase II (KMG-II): from individual species to whole genera.</title>
        <authorList>
            <person name="Goeker M."/>
        </authorList>
    </citation>
    <scope>NUCLEOTIDE SEQUENCE [LARGE SCALE GENOMIC DNA]</scope>
    <source>
        <strain evidence="8 9">DSM 28354</strain>
    </source>
</reference>
<evidence type="ECO:0000256" key="4">
    <source>
        <dbReference type="PROSITE-ProRule" id="PRU00182"/>
    </source>
</evidence>
<dbReference type="SUPFAM" id="SSF55174">
    <property type="entry name" value="Alpha-L RNA-binding motif"/>
    <property type="match status" value="1"/>
</dbReference>
<sequence length="319" mass="36580">MEDTYYDEDDNLDDENLPEKPEREHRPRGHRVDQHLTVQEPAELMQFLISSLPHKNRNNIKSLLSNQQVKIDGRVYTQFNQPLRPGQTVTIAATRAPRTAQFRGLTILYEDQHLIVINKQSGILSMATEKQRDHTAYSILSSYVKQENPKNRIFIIHRLDRETSGVMMFARSERVQRLMQETWNETIRQRTYVALVEGVPSPEQGKIESYLRESKALIVYSSQNPENGQLAITNYKTVKEANGYALLELELETGRKNQIRVHMQDLKHPIAGDAKYGAKTDPIGRLGLHAEVLAFEHPITKAAMRFDAPIPKGFLAVLK</sequence>
<dbReference type="InterPro" id="IPR006225">
    <property type="entry name" value="PsdUridine_synth_RluC/D"/>
</dbReference>
<dbReference type="Gene3D" id="3.30.2350.10">
    <property type="entry name" value="Pseudouridine synthase"/>
    <property type="match status" value="1"/>
</dbReference>
<dbReference type="PROSITE" id="PS50889">
    <property type="entry name" value="S4"/>
    <property type="match status" value="1"/>
</dbReference>
<feature type="active site" evidence="3">
    <location>
        <position position="160"/>
    </location>
</feature>
<dbReference type="InterPro" id="IPR050188">
    <property type="entry name" value="RluA_PseudoU_synthase"/>
</dbReference>
<dbReference type="RefSeq" id="WP_106139347.1">
    <property type="nucleotide sequence ID" value="NZ_PVTE01000017.1"/>
</dbReference>
<evidence type="ECO:0000259" key="7">
    <source>
        <dbReference type="Pfam" id="PF00849"/>
    </source>
</evidence>
<name>A0A2T0SLW8_9BACT</name>
<dbReference type="AlphaFoldDB" id="A0A2T0SLW8"/>
<comment type="catalytic activity">
    <reaction evidence="5">
        <text>a uridine in RNA = a pseudouridine in RNA</text>
        <dbReference type="Rhea" id="RHEA:48348"/>
        <dbReference type="Rhea" id="RHEA-COMP:12068"/>
        <dbReference type="Rhea" id="RHEA-COMP:12069"/>
        <dbReference type="ChEBI" id="CHEBI:65314"/>
        <dbReference type="ChEBI" id="CHEBI:65315"/>
    </reaction>
</comment>
<comment type="caution">
    <text evidence="8">The sequence shown here is derived from an EMBL/GenBank/DDBJ whole genome shotgun (WGS) entry which is preliminary data.</text>
</comment>
<dbReference type="EC" id="5.4.99.-" evidence="5"/>
<evidence type="ECO:0000313" key="9">
    <source>
        <dbReference type="Proteomes" id="UP000238375"/>
    </source>
</evidence>
<comment type="function">
    <text evidence="5">Responsible for synthesis of pseudouridine from uracil.</text>
</comment>
<evidence type="ECO:0000256" key="2">
    <source>
        <dbReference type="ARBA" id="ARBA00023235"/>
    </source>
</evidence>
<proteinExistence type="inferred from homology"/>
<keyword evidence="4" id="KW-0694">RNA-binding</keyword>
<dbReference type="SUPFAM" id="SSF55120">
    <property type="entry name" value="Pseudouridine synthase"/>
    <property type="match status" value="1"/>
</dbReference>
<dbReference type="PROSITE" id="PS01129">
    <property type="entry name" value="PSI_RLU"/>
    <property type="match status" value="1"/>
</dbReference>
<protein>
    <recommendedName>
        <fullName evidence="5">Pseudouridine synthase</fullName>
        <ecNumber evidence="5">5.4.99.-</ecNumber>
    </recommendedName>
</protein>
<dbReference type="CDD" id="cd02869">
    <property type="entry name" value="PseudoU_synth_RluA_like"/>
    <property type="match status" value="1"/>
</dbReference>